<dbReference type="Proteomes" id="UP000091979">
    <property type="component" value="Unassembled WGS sequence"/>
</dbReference>
<organism evidence="1 2">
    <name type="scientific">Halodesulfovibrio spirochaetisodalis</name>
    <dbReference type="NCBI Taxonomy" id="1560234"/>
    <lineage>
        <taxon>Bacteria</taxon>
        <taxon>Pseudomonadati</taxon>
        <taxon>Thermodesulfobacteriota</taxon>
        <taxon>Desulfovibrionia</taxon>
        <taxon>Desulfovibrionales</taxon>
        <taxon>Desulfovibrionaceae</taxon>
        <taxon>Halodesulfovibrio</taxon>
    </lineage>
</organism>
<name>A0A1B7XMX2_9BACT</name>
<sequence length="68" mass="7688">MAQNNTSLPDDPITQLYEIANTLRMMHEKLGEVYPELKHTWYLLERSLNECLEVLDAAAVDAALKKGA</sequence>
<evidence type="ECO:0000313" key="1">
    <source>
        <dbReference type="EMBL" id="OBQ56863.1"/>
    </source>
</evidence>
<evidence type="ECO:0000313" key="2">
    <source>
        <dbReference type="Proteomes" id="UP000091979"/>
    </source>
</evidence>
<reference evidence="1 2" key="1">
    <citation type="submission" date="2015-01" db="EMBL/GenBank/DDBJ databases">
        <title>Desulfovibrio sp. JC271 draft genome sequence.</title>
        <authorList>
            <person name="Shivani Y."/>
            <person name="Subhash Y."/>
            <person name="Sasikala C."/>
            <person name="Ramana C.V."/>
        </authorList>
    </citation>
    <scope>NUCLEOTIDE SEQUENCE [LARGE SCALE GENOMIC DNA]</scope>
    <source>
        <strain evidence="1 2">JC271</strain>
    </source>
</reference>
<accession>A0A1B7XMX2</accession>
<dbReference type="RefSeq" id="WP_066852033.1">
    <property type="nucleotide sequence ID" value="NZ_JXMS01000002.1"/>
</dbReference>
<comment type="caution">
    <text evidence="1">The sequence shown here is derived from an EMBL/GenBank/DDBJ whole genome shotgun (WGS) entry which is preliminary data.</text>
</comment>
<keyword evidence="2" id="KW-1185">Reference proteome</keyword>
<protein>
    <submittedName>
        <fullName evidence="1">Uncharacterized protein</fullName>
    </submittedName>
</protein>
<gene>
    <name evidence="1" type="ORF">SP90_02045</name>
</gene>
<dbReference type="PATRIC" id="fig|1560234.3.peg.1285"/>
<dbReference type="AlphaFoldDB" id="A0A1B7XMX2"/>
<proteinExistence type="predicted"/>
<dbReference type="EMBL" id="JXMS01000002">
    <property type="protein sequence ID" value="OBQ56863.1"/>
    <property type="molecule type" value="Genomic_DNA"/>
</dbReference>